<protein>
    <submittedName>
        <fullName evidence="1">Uncharacterized protein</fullName>
    </submittedName>
</protein>
<gene>
    <name evidence="1" type="ORF">KOR42_07500</name>
</gene>
<comment type="caution">
    <text evidence="1">The sequence shown here is derived from an EMBL/GenBank/DDBJ whole genome shotgun (WGS) entry which is preliminary data.</text>
</comment>
<proteinExistence type="predicted"/>
<keyword evidence="2" id="KW-1185">Reference proteome</keyword>
<organism evidence="1 2">
    <name type="scientific">Thalassoglobus neptunius</name>
    <dbReference type="NCBI Taxonomy" id="1938619"/>
    <lineage>
        <taxon>Bacteria</taxon>
        <taxon>Pseudomonadati</taxon>
        <taxon>Planctomycetota</taxon>
        <taxon>Planctomycetia</taxon>
        <taxon>Planctomycetales</taxon>
        <taxon>Planctomycetaceae</taxon>
        <taxon>Thalassoglobus</taxon>
    </lineage>
</organism>
<evidence type="ECO:0000313" key="2">
    <source>
        <dbReference type="Proteomes" id="UP000317243"/>
    </source>
</evidence>
<evidence type="ECO:0000313" key="1">
    <source>
        <dbReference type="EMBL" id="TWT57390.1"/>
    </source>
</evidence>
<dbReference type="Proteomes" id="UP000317243">
    <property type="component" value="Unassembled WGS sequence"/>
</dbReference>
<accession>A0A5C5X3G3</accession>
<sequence>MTFTCAIIFLKARLPIAFHHSALLIHELECGGERFRIAANVVAYEPKRSPKFWQRNLSSTDLDTPDL</sequence>
<dbReference type="EMBL" id="SIHI01000001">
    <property type="protein sequence ID" value="TWT57390.1"/>
    <property type="molecule type" value="Genomic_DNA"/>
</dbReference>
<dbReference type="AlphaFoldDB" id="A0A5C5X3G3"/>
<name>A0A5C5X3G3_9PLAN</name>
<reference evidence="1 2" key="1">
    <citation type="submission" date="2019-02" db="EMBL/GenBank/DDBJ databases">
        <title>Deep-cultivation of Planctomycetes and their phenomic and genomic characterization uncovers novel biology.</title>
        <authorList>
            <person name="Wiegand S."/>
            <person name="Jogler M."/>
            <person name="Boedeker C."/>
            <person name="Pinto D."/>
            <person name="Vollmers J."/>
            <person name="Rivas-Marin E."/>
            <person name="Kohn T."/>
            <person name="Peeters S.H."/>
            <person name="Heuer A."/>
            <person name="Rast P."/>
            <person name="Oberbeckmann S."/>
            <person name="Bunk B."/>
            <person name="Jeske O."/>
            <person name="Meyerdierks A."/>
            <person name="Storesund J.E."/>
            <person name="Kallscheuer N."/>
            <person name="Luecker S."/>
            <person name="Lage O.M."/>
            <person name="Pohl T."/>
            <person name="Merkel B.J."/>
            <person name="Hornburger P."/>
            <person name="Mueller R.-W."/>
            <person name="Bruemmer F."/>
            <person name="Labrenz M."/>
            <person name="Spormann A.M."/>
            <person name="Op Den Camp H."/>
            <person name="Overmann J."/>
            <person name="Amann R."/>
            <person name="Jetten M.S.M."/>
            <person name="Mascher T."/>
            <person name="Medema M.H."/>
            <person name="Devos D.P."/>
            <person name="Kaster A.-K."/>
            <person name="Ovreas L."/>
            <person name="Rohde M."/>
            <person name="Galperin M.Y."/>
            <person name="Jogler C."/>
        </authorList>
    </citation>
    <scope>NUCLEOTIDE SEQUENCE [LARGE SCALE GENOMIC DNA]</scope>
    <source>
        <strain evidence="1 2">KOR42</strain>
    </source>
</reference>